<dbReference type="SUPFAM" id="SSF56091">
    <property type="entry name" value="DNA ligase/mRNA capping enzyme, catalytic domain"/>
    <property type="match status" value="1"/>
</dbReference>
<evidence type="ECO:0008006" key="8">
    <source>
        <dbReference type="Google" id="ProtNLM"/>
    </source>
</evidence>
<dbReference type="GO" id="GO:0006260">
    <property type="term" value="P:DNA replication"/>
    <property type="evidence" value="ECO:0007669"/>
    <property type="project" value="UniProtKB-KW"/>
</dbReference>
<evidence type="ECO:0000313" key="6">
    <source>
        <dbReference type="EMBL" id="RSH93601.1"/>
    </source>
</evidence>
<reference evidence="6 7" key="1">
    <citation type="submission" date="2018-11" db="EMBL/GenBank/DDBJ databases">
        <title>Genome sequence of Saitozyma podzolica DSM 27192.</title>
        <authorList>
            <person name="Aliyu H."/>
            <person name="Gorte O."/>
            <person name="Ochsenreither K."/>
        </authorList>
    </citation>
    <scope>NUCLEOTIDE SEQUENCE [LARGE SCALE GENOMIC DNA]</scope>
    <source>
        <strain evidence="6 7">DSM 27192</strain>
    </source>
</reference>
<dbReference type="PANTHER" id="PTHR47810">
    <property type="entry name" value="DNA LIGASE"/>
    <property type="match status" value="1"/>
</dbReference>
<proteinExistence type="predicted"/>
<evidence type="ECO:0000256" key="2">
    <source>
        <dbReference type="ARBA" id="ARBA00022705"/>
    </source>
</evidence>
<gene>
    <name evidence="6" type="ORF">EHS25_006246</name>
</gene>
<dbReference type="OrthoDB" id="411785at2759"/>
<accession>A0A427YR90</accession>
<feature type="region of interest" description="Disordered" evidence="5">
    <location>
        <begin position="119"/>
        <end position="142"/>
    </location>
</feature>
<dbReference type="InterPro" id="IPR012340">
    <property type="entry name" value="NA-bd_OB-fold"/>
</dbReference>
<protein>
    <recommendedName>
        <fullName evidence="8">ATP-dependent DNA ligase family profile domain-containing protein</fullName>
    </recommendedName>
</protein>
<dbReference type="AlphaFoldDB" id="A0A427YR90"/>
<dbReference type="GO" id="GO:0006281">
    <property type="term" value="P:DNA repair"/>
    <property type="evidence" value="ECO:0007669"/>
    <property type="project" value="UniProtKB-KW"/>
</dbReference>
<keyword evidence="2" id="KW-0235">DNA replication</keyword>
<dbReference type="InterPro" id="IPR050326">
    <property type="entry name" value="NAD_dep_DNA_ligaseB"/>
</dbReference>
<comment type="caution">
    <text evidence="6">The sequence shown here is derived from an EMBL/GenBank/DDBJ whole genome shotgun (WGS) entry which is preliminary data.</text>
</comment>
<keyword evidence="3" id="KW-0227">DNA damage</keyword>
<name>A0A427YR90_9TREE</name>
<feature type="region of interest" description="Disordered" evidence="5">
    <location>
        <begin position="224"/>
        <end position="246"/>
    </location>
</feature>
<dbReference type="PANTHER" id="PTHR47810:SF1">
    <property type="entry name" value="DNA LIGASE B"/>
    <property type="match status" value="1"/>
</dbReference>
<dbReference type="Gene3D" id="2.40.50.140">
    <property type="entry name" value="Nucleic acid-binding proteins"/>
    <property type="match status" value="1"/>
</dbReference>
<dbReference type="EMBL" id="RSCD01000003">
    <property type="protein sequence ID" value="RSH93601.1"/>
    <property type="molecule type" value="Genomic_DNA"/>
</dbReference>
<feature type="compositionally biased region" description="Polar residues" evidence="5">
    <location>
        <begin position="227"/>
        <end position="245"/>
    </location>
</feature>
<dbReference type="SUPFAM" id="SSF50249">
    <property type="entry name" value="Nucleic acid-binding proteins"/>
    <property type="match status" value="1"/>
</dbReference>
<dbReference type="GO" id="GO:0016874">
    <property type="term" value="F:ligase activity"/>
    <property type="evidence" value="ECO:0007669"/>
    <property type="project" value="UniProtKB-KW"/>
</dbReference>
<feature type="region of interest" description="Disordered" evidence="5">
    <location>
        <begin position="1"/>
        <end position="23"/>
    </location>
</feature>
<dbReference type="Proteomes" id="UP000279259">
    <property type="component" value="Unassembled WGS sequence"/>
</dbReference>
<evidence type="ECO:0000256" key="5">
    <source>
        <dbReference type="SAM" id="MobiDB-lite"/>
    </source>
</evidence>
<keyword evidence="1" id="KW-0436">Ligase</keyword>
<evidence type="ECO:0000313" key="7">
    <source>
        <dbReference type="Proteomes" id="UP000279259"/>
    </source>
</evidence>
<keyword evidence="7" id="KW-1185">Reference proteome</keyword>
<evidence type="ECO:0000256" key="3">
    <source>
        <dbReference type="ARBA" id="ARBA00022763"/>
    </source>
</evidence>
<evidence type="ECO:0000256" key="4">
    <source>
        <dbReference type="ARBA" id="ARBA00023204"/>
    </source>
</evidence>
<evidence type="ECO:0000256" key="1">
    <source>
        <dbReference type="ARBA" id="ARBA00022598"/>
    </source>
</evidence>
<sequence>MQVTSRASAARLPPRAALLRPSPSPRAQIGALSQHLHTFSTVVLVNYRIPRPRLAALARHVSGASPGSAPVVDQLRRVAELQRRVAAENSKSIKQDIIAEYPDLRDLLEHVYDPSHRTHLSSSTLRKHLRTSPTTPPSDDVPPTLSSLFDALWSRRVTGNEAKDLVVVFLRRHGVLGSELALDELASEERADADLELVGVFQRLLDRNLVAGFGARTLRDVPWSRSDGANGNSSPASKPAQSTAALSPARSLEKFECALGKAIEPPFSDLSKHPRWFASRKLDGVRALCLLDFLVPFYGTSPSSVSAQFVSRTGKPFTSLSNLGSQLRHIDAFPRLRELLERDPATIRTQHDGPIKRLVLDGEVCVMRSRSAEEMQRMAKRHDDGTGAAALMNHTIEHPAYFLFDVLSWGEVSAKGALPRPLGRTFGERIEDLKQLTQWLDAELERQGVKERFARMLVQWEVMGEQQDGVQGMVHRAADKGWEGLIFRADRPYKGTRSFVLIHQRRTASDHSPRLSLTHSPDIRKFKQWQDAEYVVTSLDTSRMRLAIDGVFAEHEACSNVWIKHKGTPVSIGSGFTAEQRLAYAKDPSLIVGKEITVEYFSESEAAGRPGALSLRFPRVKKVWEGKRDV</sequence>
<keyword evidence="4" id="KW-0234">DNA repair</keyword>
<organism evidence="6 7">
    <name type="scientific">Saitozyma podzolica</name>
    <dbReference type="NCBI Taxonomy" id="1890683"/>
    <lineage>
        <taxon>Eukaryota</taxon>
        <taxon>Fungi</taxon>
        <taxon>Dikarya</taxon>
        <taxon>Basidiomycota</taxon>
        <taxon>Agaricomycotina</taxon>
        <taxon>Tremellomycetes</taxon>
        <taxon>Tremellales</taxon>
        <taxon>Trimorphomycetaceae</taxon>
        <taxon>Saitozyma</taxon>
    </lineage>
</organism>
<dbReference type="Gene3D" id="3.30.470.30">
    <property type="entry name" value="DNA ligase/mRNA capping enzyme"/>
    <property type="match status" value="1"/>
</dbReference>